<sequence>MKNMLPKRLWMVLALILFLTACGSGVMKKEIKVEEKVTDEEFGMIAYSSISEEEVFNEYFDDINIEITYVSLSHGEENDQGSVAMSFNITNQSREDIKYRVQDIKLSTDTLDKVEVKDYGVLNMEDGEFVLEELELKADETREFMMSWLIDEKALELEWVMFHLADIDGEEVAEVKYIFD</sequence>
<gene>
    <name evidence="1" type="ORF">CQU01_03160</name>
</gene>
<dbReference type="AlphaFoldDB" id="A0A511UWF2"/>
<proteinExistence type="predicted"/>
<evidence type="ECO:0000313" key="2">
    <source>
        <dbReference type="Proteomes" id="UP000321491"/>
    </source>
</evidence>
<name>A0A511UWF2_9BACI</name>
<accession>A0A511UWF2</accession>
<dbReference type="Proteomes" id="UP000321491">
    <property type="component" value="Unassembled WGS sequence"/>
</dbReference>
<organism evidence="1 2">
    <name type="scientific">Cerasibacillus quisquiliarum</name>
    <dbReference type="NCBI Taxonomy" id="227865"/>
    <lineage>
        <taxon>Bacteria</taxon>
        <taxon>Bacillati</taxon>
        <taxon>Bacillota</taxon>
        <taxon>Bacilli</taxon>
        <taxon>Bacillales</taxon>
        <taxon>Bacillaceae</taxon>
        <taxon>Cerasibacillus</taxon>
    </lineage>
</organism>
<dbReference type="RefSeq" id="WP_146934967.1">
    <property type="nucleotide sequence ID" value="NZ_BJXW01000004.1"/>
</dbReference>
<evidence type="ECO:0000313" key="1">
    <source>
        <dbReference type="EMBL" id="GEN30078.1"/>
    </source>
</evidence>
<comment type="caution">
    <text evidence="1">The sequence shown here is derived from an EMBL/GenBank/DDBJ whole genome shotgun (WGS) entry which is preliminary data.</text>
</comment>
<dbReference type="EMBL" id="BJXW01000004">
    <property type="protein sequence ID" value="GEN30078.1"/>
    <property type="molecule type" value="Genomic_DNA"/>
</dbReference>
<dbReference type="PROSITE" id="PS51257">
    <property type="entry name" value="PROKAR_LIPOPROTEIN"/>
    <property type="match status" value="1"/>
</dbReference>
<protein>
    <recommendedName>
        <fullName evidence="3">DUF4352 domain-containing protein</fullName>
    </recommendedName>
</protein>
<keyword evidence="2" id="KW-1185">Reference proteome</keyword>
<evidence type="ECO:0008006" key="3">
    <source>
        <dbReference type="Google" id="ProtNLM"/>
    </source>
</evidence>
<reference evidence="1 2" key="1">
    <citation type="submission" date="2019-07" db="EMBL/GenBank/DDBJ databases">
        <title>Whole genome shotgun sequence of Cerasibacillus quisquiliarum NBRC 102429.</title>
        <authorList>
            <person name="Hosoyama A."/>
            <person name="Uohara A."/>
            <person name="Ohji S."/>
            <person name="Ichikawa N."/>
        </authorList>
    </citation>
    <scope>NUCLEOTIDE SEQUENCE [LARGE SCALE GENOMIC DNA]</scope>
    <source>
        <strain evidence="1 2">NBRC 102429</strain>
    </source>
</reference>